<evidence type="ECO:0000313" key="2">
    <source>
        <dbReference type="EMBL" id="MCI88351.1"/>
    </source>
</evidence>
<dbReference type="AlphaFoldDB" id="A0A392VMZ5"/>
<reference evidence="2 3" key="1">
    <citation type="journal article" date="2018" name="Front. Plant Sci.">
        <title>Red Clover (Trifolium pratense) and Zigzag Clover (T. medium) - A Picture of Genomic Similarities and Differences.</title>
        <authorList>
            <person name="Dluhosova J."/>
            <person name="Istvanek J."/>
            <person name="Nedelnik J."/>
            <person name="Repkova J."/>
        </authorList>
    </citation>
    <scope>NUCLEOTIDE SEQUENCE [LARGE SCALE GENOMIC DNA]</scope>
    <source>
        <strain evidence="3">cv. 10/8</strain>
        <tissue evidence="2">Leaf</tissue>
    </source>
</reference>
<organism evidence="2 3">
    <name type="scientific">Trifolium medium</name>
    <dbReference type="NCBI Taxonomy" id="97028"/>
    <lineage>
        <taxon>Eukaryota</taxon>
        <taxon>Viridiplantae</taxon>
        <taxon>Streptophyta</taxon>
        <taxon>Embryophyta</taxon>
        <taxon>Tracheophyta</taxon>
        <taxon>Spermatophyta</taxon>
        <taxon>Magnoliopsida</taxon>
        <taxon>eudicotyledons</taxon>
        <taxon>Gunneridae</taxon>
        <taxon>Pentapetalae</taxon>
        <taxon>rosids</taxon>
        <taxon>fabids</taxon>
        <taxon>Fabales</taxon>
        <taxon>Fabaceae</taxon>
        <taxon>Papilionoideae</taxon>
        <taxon>50 kb inversion clade</taxon>
        <taxon>NPAAA clade</taxon>
        <taxon>Hologalegina</taxon>
        <taxon>IRL clade</taxon>
        <taxon>Trifolieae</taxon>
        <taxon>Trifolium</taxon>
    </lineage>
</organism>
<accession>A0A392VMZ5</accession>
<protein>
    <submittedName>
        <fullName evidence="2">Uncharacterized protein</fullName>
    </submittedName>
</protein>
<feature type="non-terminal residue" evidence="2">
    <location>
        <position position="1"/>
    </location>
</feature>
<evidence type="ECO:0000256" key="1">
    <source>
        <dbReference type="SAM" id="MobiDB-lite"/>
    </source>
</evidence>
<dbReference type="Proteomes" id="UP000265520">
    <property type="component" value="Unassembled WGS sequence"/>
</dbReference>
<feature type="compositionally biased region" description="Basic and acidic residues" evidence="1">
    <location>
        <begin position="23"/>
        <end position="32"/>
    </location>
</feature>
<dbReference type="EMBL" id="LXQA011190630">
    <property type="protein sequence ID" value="MCI88351.1"/>
    <property type="molecule type" value="Genomic_DNA"/>
</dbReference>
<evidence type="ECO:0000313" key="3">
    <source>
        <dbReference type="Proteomes" id="UP000265520"/>
    </source>
</evidence>
<name>A0A392VMZ5_9FABA</name>
<keyword evidence="3" id="KW-1185">Reference proteome</keyword>
<sequence length="32" mass="3229">SCDDAKPDPNTRSTATQAEVGENDNHGGIDGG</sequence>
<proteinExistence type="predicted"/>
<feature type="region of interest" description="Disordered" evidence="1">
    <location>
        <begin position="1"/>
        <end position="32"/>
    </location>
</feature>
<comment type="caution">
    <text evidence="2">The sequence shown here is derived from an EMBL/GenBank/DDBJ whole genome shotgun (WGS) entry which is preliminary data.</text>
</comment>